<dbReference type="GO" id="GO:1990904">
    <property type="term" value="C:ribonucleoprotein complex"/>
    <property type="evidence" value="ECO:0007669"/>
    <property type="project" value="Ensembl"/>
</dbReference>
<evidence type="ECO:0000256" key="3">
    <source>
        <dbReference type="ARBA" id="ARBA00022833"/>
    </source>
</evidence>
<dbReference type="GeneID" id="107316135"/>
<dbReference type="Gene3D" id="2.30.30.140">
    <property type="match status" value="4"/>
</dbReference>
<dbReference type="InterPro" id="IPR002999">
    <property type="entry name" value="Tudor"/>
</dbReference>
<dbReference type="GO" id="GO:0033391">
    <property type="term" value="C:chromatoid body"/>
    <property type="evidence" value="ECO:0007669"/>
    <property type="project" value="Ensembl"/>
</dbReference>
<dbReference type="PANTHER" id="PTHR22948:SF4">
    <property type="entry name" value="TUDOR DOMAIN-CONTAINING PROTEIN 1"/>
    <property type="match status" value="1"/>
</dbReference>
<dbReference type="GO" id="GO:0034587">
    <property type="term" value="P:piRNA processing"/>
    <property type="evidence" value="ECO:0007669"/>
    <property type="project" value="Ensembl"/>
</dbReference>
<feature type="domain" description="MYND-type" evidence="7">
    <location>
        <begin position="76"/>
        <end position="112"/>
    </location>
</feature>
<dbReference type="GO" id="GO:0045202">
    <property type="term" value="C:synapse"/>
    <property type="evidence" value="ECO:0007669"/>
    <property type="project" value="Ensembl"/>
</dbReference>
<dbReference type="GO" id="GO:0071546">
    <property type="term" value="C:pi-body"/>
    <property type="evidence" value="ECO:0007669"/>
    <property type="project" value="Ensembl"/>
</dbReference>
<dbReference type="GO" id="GO:0141196">
    <property type="term" value="P:transposable element silencing by piRNA-mediated DNA methylation"/>
    <property type="evidence" value="ECO:0007669"/>
    <property type="project" value="Ensembl"/>
</dbReference>
<evidence type="ECO:0000256" key="1">
    <source>
        <dbReference type="ARBA" id="ARBA00022723"/>
    </source>
</evidence>
<feature type="domain" description="Tudor" evidence="6">
    <location>
        <begin position="219"/>
        <end position="279"/>
    </location>
</feature>
<dbReference type="InterPro" id="IPR002893">
    <property type="entry name" value="Znf_MYND"/>
</dbReference>
<dbReference type="GO" id="GO:0007283">
    <property type="term" value="P:spermatogenesis"/>
    <property type="evidence" value="ECO:0007669"/>
    <property type="project" value="Ensembl"/>
</dbReference>
<proteinExistence type="predicted"/>
<dbReference type="Proteomes" id="UP000694412">
    <property type="component" value="Chromosome 6"/>
</dbReference>
<evidence type="ECO:0000256" key="2">
    <source>
        <dbReference type="ARBA" id="ARBA00022771"/>
    </source>
</evidence>
<reference evidence="8" key="2">
    <citation type="submission" date="2025-08" db="UniProtKB">
        <authorList>
            <consortium name="Ensembl"/>
        </authorList>
    </citation>
    <scope>IDENTIFICATION</scope>
</reference>
<dbReference type="Gene3D" id="6.10.140.2220">
    <property type="match status" value="1"/>
</dbReference>
<protein>
    <submittedName>
        <fullName evidence="8">Tudor domain containing 1</fullName>
    </submittedName>
</protein>
<dbReference type="GO" id="GO:0007281">
    <property type="term" value="P:germ cell development"/>
    <property type="evidence" value="ECO:0007669"/>
    <property type="project" value="Ensembl"/>
</dbReference>
<dbReference type="CTD" id="56165"/>
<dbReference type="PANTHER" id="PTHR22948">
    <property type="entry name" value="TUDOR DOMAIN CONTAINING PROTEIN"/>
    <property type="match status" value="1"/>
</dbReference>
<feature type="domain" description="Tudor" evidence="6">
    <location>
        <begin position="639"/>
        <end position="698"/>
    </location>
</feature>
<dbReference type="GO" id="GO:0008270">
    <property type="term" value="F:zinc ion binding"/>
    <property type="evidence" value="ECO:0007669"/>
    <property type="project" value="UniProtKB-KW"/>
</dbReference>
<dbReference type="Pfam" id="PF00567">
    <property type="entry name" value="TUDOR"/>
    <property type="match status" value="4"/>
</dbReference>
<gene>
    <name evidence="8" type="primary">TDRD1</name>
</gene>
<keyword evidence="9" id="KW-1185">Reference proteome</keyword>
<dbReference type="Gene3D" id="2.40.50.90">
    <property type="match status" value="4"/>
</dbReference>
<feature type="domain" description="Tudor" evidence="6">
    <location>
        <begin position="853"/>
        <end position="911"/>
    </location>
</feature>
<dbReference type="FunFam" id="2.30.30.140:FF:000018">
    <property type="entry name" value="Serine/threonine-protein kinase 31"/>
    <property type="match status" value="3"/>
</dbReference>
<evidence type="ECO:0000259" key="7">
    <source>
        <dbReference type="PROSITE" id="PS50865"/>
    </source>
</evidence>
<feature type="region of interest" description="Disordered" evidence="5">
    <location>
        <begin position="24"/>
        <end position="49"/>
    </location>
</feature>
<evidence type="ECO:0000256" key="4">
    <source>
        <dbReference type="PROSITE-ProRule" id="PRU00134"/>
    </source>
</evidence>
<dbReference type="CDD" id="cd20409">
    <property type="entry name" value="Tudor_TDRD1_rpt2"/>
    <property type="match status" value="1"/>
</dbReference>
<keyword evidence="1" id="KW-0479">Metal-binding</keyword>
<evidence type="ECO:0000313" key="9">
    <source>
        <dbReference type="Proteomes" id="UP000694412"/>
    </source>
</evidence>
<organism evidence="8 9">
    <name type="scientific">Coturnix japonica</name>
    <name type="common">Japanese quail</name>
    <name type="synonym">Coturnix coturnix japonica</name>
    <dbReference type="NCBI Taxonomy" id="93934"/>
    <lineage>
        <taxon>Eukaryota</taxon>
        <taxon>Metazoa</taxon>
        <taxon>Chordata</taxon>
        <taxon>Craniata</taxon>
        <taxon>Vertebrata</taxon>
        <taxon>Euteleostomi</taxon>
        <taxon>Archelosauria</taxon>
        <taxon>Archosauria</taxon>
        <taxon>Dinosauria</taxon>
        <taxon>Saurischia</taxon>
        <taxon>Theropoda</taxon>
        <taxon>Coelurosauria</taxon>
        <taxon>Aves</taxon>
        <taxon>Neognathae</taxon>
        <taxon>Galloanserae</taxon>
        <taxon>Galliformes</taxon>
        <taxon>Phasianidae</taxon>
        <taxon>Perdicinae</taxon>
        <taxon>Coturnix</taxon>
    </lineage>
</organism>
<dbReference type="Ensembl" id="ENSCJPT00005034777.1">
    <property type="protein sequence ID" value="ENSCJPP00005025577.1"/>
    <property type="gene ID" value="ENSCJPG00005020068.1"/>
</dbReference>
<dbReference type="SUPFAM" id="SSF63748">
    <property type="entry name" value="Tudor/PWWP/MBT"/>
    <property type="match status" value="4"/>
</dbReference>
<evidence type="ECO:0000313" key="8">
    <source>
        <dbReference type="Ensembl" id="ENSCJPP00005025577.1"/>
    </source>
</evidence>
<dbReference type="SUPFAM" id="SSF144232">
    <property type="entry name" value="HIT/MYND zinc finger-like"/>
    <property type="match status" value="1"/>
</dbReference>
<dbReference type="PROSITE" id="PS50304">
    <property type="entry name" value="TUDOR"/>
    <property type="match status" value="4"/>
</dbReference>
<dbReference type="AlphaFoldDB" id="A0A8C2UFF2"/>
<dbReference type="InterPro" id="IPR047377">
    <property type="entry name" value="Tudor_TDRD1_rpt2"/>
</dbReference>
<keyword evidence="2 4" id="KW-0863">Zinc-finger</keyword>
<dbReference type="GeneTree" id="ENSGT00940000158754"/>
<feature type="domain" description="Tudor" evidence="6">
    <location>
        <begin position="421"/>
        <end position="480"/>
    </location>
</feature>
<dbReference type="OrthoDB" id="341421at2759"/>
<dbReference type="PROSITE" id="PS01360">
    <property type="entry name" value="ZF_MYND_1"/>
    <property type="match status" value="1"/>
</dbReference>
<dbReference type="InterPro" id="IPR035437">
    <property type="entry name" value="SNase_OB-fold_sf"/>
</dbReference>
<sequence length="1041" mass="116878">MAQASPVKDAGIFMGSTATRRRLPLKGATGNGEMVSHSDSTEKPKKSQYSSKNVFSVGYDKSLFSMLTPPPQTRTCHRCGLSGAFRCSQCKQIYYCSVDCQKRDWSVHRIVCEPVKQNLSNSSGGKLPAKNKTGFYLKDNLTTEDSFKTEKHIKKIMFSDLQTLRLKKSMEVQGTVTEFRSPSEFYIRMNSAEVLEQISKLSVKLQDCYTNAVTEEQYVPVRGEVCVARNSVDQTWGRILVKYVDALQKKAQVFYIDCGKEENIPLSWIKALHKNIELLPPCAIKCSLANYDPEQQGYNEGTAAFSSKLMGKTCSVIIVDVLQEEMMSSFAVDVVLPDLSENNFKESKEEIPEDKEQRCSGNITAQCVSICTGDTFSVVVSHVQNPEDFFCQQIRIGSRLAELQRHLCEYCNKLPSNPNFRPVAGELCCAQFTEDDVWYRAAVIAHASEDNVVVGYIDYGNFEVLQPTRLRPMTPKLMDLPAQAIRCSLAGIKPPLGAWTSEAISLMNQLVKDKMFTVKVVDRESCRCVVELTDSSVVPEVNISRCLIEKGCAAEDSRMALQAFETGDVKQVNKDTANKKQCKWSKFSHKQAVDVVVCTLYSPGEFYCQIADSNELRALNSLNKSLFEYCQKTPPNVFKPEKGDPCCALFSDDGNWYRALVENIISDRVVQVRFVDYGNVEEVPADNIRQIPSSFLELPFQGIKCWLSGIKPAGSKWDSKATERFHKCTAGVKLEARITSFSRDGAGVELIDNSMAHPKVINEMLMSEKLATKEDKQDKETFPSQSDGKAASLRHWESIELAVDQTLPVCVTEVRSPDLFYVVPAYCKDGDKLLKQLSELQDYCKSCKKQPFRPKLGEACCAKFSVDGCWYRAVVLKVSQSTVEVLYADYGNIETVPLSDVLPITDSFLKFPFQTISCSLAGIKKVEWSPLVLYSLKEMILNKYVTITVKGINGNTKLVEVEKESENGSVNIADKLVMEGLLRYCEAANSDVTHQGSRSETKCCCAELKMQLKKHEQVLLFLLNKRHNPDRYEEMRKMLES</sequence>
<name>A0A8C2UFF2_COTJA</name>
<dbReference type="SMART" id="SM00333">
    <property type="entry name" value="TUDOR"/>
    <property type="match status" value="4"/>
</dbReference>
<evidence type="ECO:0000259" key="6">
    <source>
        <dbReference type="PROSITE" id="PS50304"/>
    </source>
</evidence>
<dbReference type="InterPro" id="IPR050621">
    <property type="entry name" value="Tudor_domain_containing"/>
</dbReference>
<dbReference type="PROSITE" id="PS50865">
    <property type="entry name" value="ZF_MYND_2"/>
    <property type="match status" value="1"/>
</dbReference>
<dbReference type="RefSeq" id="XP_015722831.1">
    <property type="nucleotide sequence ID" value="XM_015867345.2"/>
</dbReference>
<evidence type="ECO:0000256" key="5">
    <source>
        <dbReference type="SAM" id="MobiDB-lite"/>
    </source>
</evidence>
<dbReference type="FunFam" id="6.10.140.2220:FF:000011">
    <property type="entry name" value="Tudor domain containing 1"/>
    <property type="match status" value="1"/>
</dbReference>
<reference evidence="8" key="1">
    <citation type="submission" date="2015-11" db="EMBL/GenBank/DDBJ databases">
        <authorList>
            <consortium name="International Coturnix japonica Genome Analysis Consortium"/>
            <person name="Warren W."/>
            <person name="Burt D.W."/>
            <person name="Antin P.B."/>
            <person name="Lanford R."/>
            <person name="Gros J."/>
            <person name="Wilson R.K."/>
        </authorList>
    </citation>
    <scope>NUCLEOTIDE SEQUENCE [LARGE SCALE GENOMIC DNA]</scope>
</reference>
<keyword evidence="3" id="KW-0862">Zinc</keyword>
<accession>A0A8C2UFF2</accession>
<dbReference type="Pfam" id="PF01753">
    <property type="entry name" value="zf-MYND"/>
    <property type="match status" value="1"/>
</dbReference>
<reference evidence="8" key="3">
    <citation type="submission" date="2025-09" db="UniProtKB">
        <authorList>
            <consortium name="Ensembl"/>
        </authorList>
    </citation>
    <scope>IDENTIFICATION</scope>
</reference>